<dbReference type="PANTHER" id="PTHR12381:SF56">
    <property type="entry name" value="B30.2_SPRY DOMAIN-CONTAINING PROTEIN-RELATED"/>
    <property type="match status" value="1"/>
</dbReference>
<sequence length="350" mass="39358">GRHIKYGEAFGEGDIVFCVIDREAKPETISYFLNGEWLGVALTIDEEFKGVPVYPHVMCRNMVVTVSFDGGSPRHLACAALDSAHDFRDCSARGTACIALDGTLRWGSNQQDGGGQRCLPLERVATAPAVHIWHKDVMTSQLLMMVGLPASGKTTWARNYASMRSTMGEQVIMLGTDLALEMMQPRGHRRTYRQRFATLMKFAQKIFQTHLNLAMKRPGVYIIDQTNCYHSARKRKVEPFLKANFEIQAIVVVSKEEERLRRAELKQREEDKRGPDESVKEMMMNFELPHPCRRPAAVKLPRAMPRAGQRQSVGCDLWPPLTCSLDGIAICGRPLDLPLTGIGQSWWLSP</sequence>
<dbReference type="SUPFAM" id="SSF49899">
    <property type="entry name" value="Concanavalin A-like lectins/glucanases"/>
    <property type="match status" value="1"/>
</dbReference>
<dbReference type="InterPro" id="IPR043136">
    <property type="entry name" value="B30.2/SPRY_sf"/>
</dbReference>
<dbReference type="AlphaFoldDB" id="A0AAE0KP25"/>
<proteinExistence type="predicted"/>
<dbReference type="GO" id="GO:0000380">
    <property type="term" value="P:alternative mRNA splicing, via spliceosome"/>
    <property type="evidence" value="ECO:0007669"/>
    <property type="project" value="TreeGrafter"/>
</dbReference>
<dbReference type="EMBL" id="LGRX02022754">
    <property type="protein sequence ID" value="KAK3255305.1"/>
    <property type="molecule type" value="Genomic_DNA"/>
</dbReference>
<keyword evidence="2" id="KW-1185">Reference proteome</keyword>
<name>A0AAE0KP25_9CHLO</name>
<feature type="non-terminal residue" evidence="1">
    <location>
        <position position="1"/>
    </location>
</feature>
<dbReference type="Gene3D" id="3.40.50.300">
    <property type="entry name" value="P-loop containing nucleotide triphosphate hydrolases"/>
    <property type="match status" value="1"/>
</dbReference>
<protein>
    <recommendedName>
        <fullName evidence="3">SPRY domain-containing protein</fullName>
    </recommendedName>
</protein>
<gene>
    <name evidence="1" type="ORF">CYMTET_35506</name>
</gene>
<dbReference type="GO" id="GO:0005634">
    <property type="term" value="C:nucleus"/>
    <property type="evidence" value="ECO:0007669"/>
    <property type="project" value="TreeGrafter"/>
</dbReference>
<accession>A0AAE0KP25</accession>
<dbReference type="InterPro" id="IPR027417">
    <property type="entry name" value="P-loop_NTPase"/>
</dbReference>
<dbReference type="InterPro" id="IPR013320">
    <property type="entry name" value="ConA-like_dom_sf"/>
</dbReference>
<dbReference type="SUPFAM" id="SSF52540">
    <property type="entry name" value="P-loop containing nucleoside triphosphate hydrolases"/>
    <property type="match status" value="1"/>
</dbReference>
<dbReference type="Proteomes" id="UP001190700">
    <property type="component" value="Unassembled WGS sequence"/>
</dbReference>
<reference evidence="1 2" key="1">
    <citation type="journal article" date="2015" name="Genome Biol. Evol.">
        <title>Comparative Genomics of a Bacterivorous Green Alga Reveals Evolutionary Causalities and Consequences of Phago-Mixotrophic Mode of Nutrition.</title>
        <authorList>
            <person name="Burns J.A."/>
            <person name="Paasch A."/>
            <person name="Narechania A."/>
            <person name="Kim E."/>
        </authorList>
    </citation>
    <scope>NUCLEOTIDE SEQUENCE [LARGE SCALE GENOMIC DNA]</scope>
    <source>
        <strain evidence="1 2">PLY_AMNH</strain>
    </source>
</reference>
<evidence type="ECO:0000313" key="1">
    <source>
        <dbReference type="EMBL" id="KAK3255305.1"/>
    </source>
</evidence>
<organism evidence="1 2">
    <name type="scientific">Cymbomonas tetramitiformis</name>
    <dbReference type="NCBI Taxonomy" id="36881"/>
    <lineage>
        <taxon>Eukaryota</taxon>
        <taxon>Viridiplantae</taxon>
        <taxon>Chlorophyta</taxon>
        <taxon>Pyramimonadophyceae</taxon>
        <taxon>Pyramimonadales</taxon>
        <taxon>Pyramimonadaceae</taxon>
        <taxon>Cymbomonas</taxon>
    </lineage>
</organism>
<dbReference type="GO" id="GO:0003723">
    <property type="term" value="F:RNA binding"/>
    <property type="evidence" value="ECO:0007669"/>
    <property type="project" value="TreeGrafter"/>
</dbReference>
<dbReference type="PANTHER" id="PTHR12381">
    <property type="entry name" value="HETEROGENEOUS NUCLEAR RIBONUCLEOPROTEIN U FAMILY MEMBER"/>
    <property type="match status" value="1"/>
</dbReference>
<comment type="caution">
    <text evidence="1">The sequence shown here is derived from an EMBL/GenBank/DDBJ whole genome shotgun (WGS) entry which is preliminary data.</text>
</comment>
<evidence type="ECO:0008006" key="3">
    <source>
        <dbReference type="Google" id="ProtNLM"/>
    </source>
</evidence>
<dbReference type="Gene3D" id="2.60.120.920">
    <property type="match status" value="1"/>
</dbReference>
<evidence type="ECO:0000313" key="2">
    <source>
        <dbReference type="Proteomes" id="UP001190700"/>
    </source>
</evidence>
<dbReference type="Pfam" id="PF13671">
    <property type="entry name" value="AAA_33"/>
    <property type="match status" value="1"/>
</dbReference>